<evidence type="ECO:0000313" key="1">
    <source>
        <dbReference type="EMBL" id="KAG8083212.1"/>
    </source>
</evidence>
<gene>
    <name evidence="1" type="ORF">GUJ93_ZPchr0015g6687</name>
</gene>
<proteinExistence type="predicted"/>
<comment type="caution">
    <text evidence="1">The sequence shown here is derived from an EMBL/GenBank/DDBJ whole genome shotgun (WGS) entry which is preliminary data.</text>
</comment>
<reference evidence="1" key="2">
    <citation type="submission" date="2021-02" db="EMBL/GenBank/DDBJ databases">
        <authorList>
            <person name="Kimball J.A."/>
            <person name="Haas M.W."/>
            <person name="Macchietto M."/>
            <person name="Kono T."/>
            <person name="Duquette J."/>
            <person name="Shao M."/>
        </authorList>
    </citation>
    <scope>NUCLEOTIDE SEQUENCE</scope>
    <source>
        <tissue evidence="1">Fresh leaf tissue</tissue>
    </source>
</reference>
<organism evidence="1 2">
    <name type="scientific">Zizania palustris</name>
    <name type="common">Northern wild rice</name>
    <dbReference type="NCBI Taxonomy" id="103762"/>
    <lineage>
        <taxon>Eukaryota</taxon>
        <taxon>Viridiplantae</taxon>
        <taxon>Streptophyta</taxon>
        <taxon>Embryophyta</taxon>
        <taxon>Tracheophyta</taxon>
        <taxon>Spermatophyta</taxon>
        <taxon>Magnoliopsida</taxon>
        <taxon>Liliopsida</taxon>
        <taxon>Poales</taxon>
        <taxon>Poaceae</taxon>
        <taxon>BOP clade</taxon>
        <taxon>Oryzoideae</taxon>
        <taxon>Oryzeae</taxon>
        <taxon>Zizaniinae</taxon>
        <taxon>Zizania</taxon>
    </lineage>
</organism>
<evidence type="ECO:0000313" key="2">
    <source>
        <dbReference type="Proteomes" id="UP000729402"/>
    </source>
</evidence>
<protein>
    <submittedName>
        <fullName evidence="1">Uncharacterized protein</fullName>
    </submittedName>
</protein>
<dbReference type="EMBL" id="JAAALK010000085">
    <property type="protein sequence ID" value="KAG8083212.1"/>
    <property type="molecule type" value="Genomic_DNA"/>
</dbReference>
<reference evidence="1" key="1">
    <citation type="journal article" date="2021" name="bioRxiv">
        <title>Whole Genome Assembly and Annotation of Northern Wild Rice, Zizania palustris L., Supports a Whole Genome Duplication in the Zizania Genus.</title>
        <authorList>
            <person name="Haas M."/>
            <person name="Kono T."/>
            <person name="Macchietto M."/>
            <person name="Millas R."/>
            <person name="McGilp L."/>
            <person name="Shao M."/>
            <person name="Duquette J."/>
            <person name="Hirsch C.N."/>
            <person name="Kimball J."/>
        </authorList>
    </citation>
    <scope>NUCLEOTIDE SEQUENCE</scope>
    <source>
        <tissue evidence="1">Fresh leaf tissue</tissue>
    </source>
</reference>
<name>A0A8J5TD36_ZIZPA</name>
<sequence length="92" mass="10147">MMRRGLSEVGGCGCLYNGGLRKVWGLHKWWDFWGYEGAWGAQWCCRCGGSDRASRGYEGAQGRNGAVGGFGDSRGLLGSMERGLWPRITLRD</sequence>
<accession>A0A8J5TD36</accession>
<dbReference type="AlphaFoldDB" id="A0A8J5TD36"/>
<keyword evidence="2" id="KW-1185">Reference proteome</keyword>
<dbReference type="Proteomes" id="UP000729402">
    <property type="component" value="Unassembled WGS sequence"/>
</dbReference>